<dbReference type="AlphaFoldDB" id="A0A3S0PPM4"/>
<keyword evidence="3" id="KW-1185">Reference proteome</keyword>
<organism evidence="2 3">
    <name type="scientific">Dyella choica</name>
    <dbReference type="NCBI Taxonomy" id="1927959"/>
    <lineage>
        <taxon>Bacteria</taxon>
        <taxon>Pseudomonadati</taxon>
        <taxon>Pseudomonadota</taxon>
        <taxon>Gammaproteobacteria</taxon>
        <taxon>Lysobacterales</taxon>
        <taxon>Rhodanobacteraceae</taxon>
        <taxon>Dyella</taxon>
    </lineage>
</organism>
<name>A0A3S0PPM4_9GAMM</name>
<dbReference type="PROSITE" id="PS51257">
    <property type="entry name" value="PROKAR_LIPOPROTEIN"/>
    <property type="match status" value="1"/>
</dbReference>
<proteinExistence type="predicted"/>
<gene>
    <name evidence="2" type="ORF">EKH80_06320</name>
</gene>
<feature type="signal peptide" evidence="1">
    <location>
        <begin position="1"/>
        <end position="25"/>
    </location>
</feature>
<protein>
    <recommendedName>
        <fullName evidence="4">DUF4352 domain-containing protein</fullName>
    </recommendedName>
</protein>
<accession>A0A3S0PPM4</accession>
<evidence type="ECO:0000256" key="1">
    <source>
        <dbReference type="SAM" id="SignalP"/>
    </source>
</evidence>
<comment type="caution">
    <text evidence="2">The sequence shown here is derived from an EMBL/GenBank/DDBJ whole genome shotgun (WGS) entry which is preliminary data.</text>
</comment>
<reference evidence="2 3" key="1">
    <citation type="submission" date="2018-12" db="EMBL/GenBank/DDBJ databases">
        <title>Dyella dinghuensis sp. nov. DHOA06 and Dyella choica sp. nov. 4M-K27, isolated from forest soil.</title>
        <authorList>
            <person name="Qiu L.-H."/>
            <person name="Gao Z.-H."/>
        </authorList>
    </citation>
    <scope>NUCLEOTIDE SEQUENCE [LARGE SCALE GENOMIC DNA]</scope>
    <source>
        <strain evidence="2 3">4M-K27</strain>
    </source>
</reference>
<evidence type="ECO:0000313" key="2">
    <source>
        <dbReference type="EMBL" id="RUL77503.1"/>
    </source>
</evidence>
<evidence type="ECO:0000313" key="3">
    <source>
        <dbReference type="Proteomes" id="UP000274358"/>
    </source>
</evidence>
<evidence type="ECO:0008006" key="4">
    <source>
        <dbReference type="Google" id="ProtNLM"/>
    </source>
</evidence>
<dbReference type="EMBL" id="RYYV01000004">
    <property type="protein sequence ID" value="RUL77503.1"/>
    <property type="molecule type" value="Genomic_DNA"/>
</dbReference>
<dbReference type="Proteomes" id="UP000274358">
    <property type="component" value="Unassembled WGS sequence"/>
</dbReference>
<feature type="chain" id="PRO_5018733799" description="DUF4352 domain-containing protein" evidence="1">
    <location>
        <begin position="26"/>
        <end position="147"/>
    </location>
</feature>
<sequence length="147" mass="15653">MMLIANRARTLILSASVLIMGCAIAKPTTVSLSAGGIQASAKLGKASINSATQAHFVHAQLTLDDKAGKLKAVNLNCFVLVLNEITSDEIHVDSMASVLTDPYPADAKGRIQVPVYWVFSAQNPVDISLLPTARLSIRPGMSSCFHY</sequence>
<keyword evidence="1" id="KW-0732">Signal</keyword>